<keyword evidence="5 10" id="KW-0812">Transmembrane</keyword>
<evidence type="ECO:0000256" key="5">
    <source>
        <dbReference type="ARBA" id="ARBA00022692"/>
    </source>
</evidence>
<evidence type="ECO:0000256" key="2">
    <source>
        <dbReference type="ARBA" id="ARBA00004141"/>
    </source>
</evidence>
<comment type="subcellular location">
    <subcellularLocation>
        <location evidence="3">Cell envelope</location>
    </subcellularLocation>
    <subcellularLocation>
        <location evidence="2">Membrane</location>
        <topology evidence="2">Multi-pass membrane protein</topology>
    </subcellularLocation>
</comment>
<keyword evidence="13" id="KW-1185">Reference proteome</keyword>
<evidence type="ECO:0000256" key="1">
    <source>
        <dbReference type="ARBA" id="ARBA00001947"/>
    </source>
</evidence>
<evidence type="ECO:0000256" key="4">
    <source>
        <dbReference type="ARBA" id="ARBA00007931"/>
    </source>
</evidence>
<feature type="transmembrane region" description="Helical" evidence="10">
    <location>
        <begin position="348"/>
        <end position="372"/>
    </location>
</feature>
<evidence type="ECO:0000256" key="6">
    <source>
        <dbReference type="ARBA" id="ARBA00022989"/>
    </source>
</evidence>
<dbReference type="OrthoDB" id="9759690at2"/>
<gene>
    <name evidence="12" type="ORF">ETQ85_12400</name>
</gene>
<proteinExistence type="inferred from homology"/>
<feature type="transmembrane region" description="Helical" evidence="10">
    <location>
        <begin position="272"/>
        <end position="292"/>
    </location>
</feature>
<feature type="transmembrane region" description="Helical" evidence="10">
    <location>
        <begin position="417"/>
        <end position="442"/>
    </location>
</feature>
<accession>A0A6C2CR92</accession>
<dbReference type="PANTHER" id="PTHR32347:SF23">
    <property type="entry name" value="BLL5650 PROTEIN"/>
    <property type="match status" value="1"/>
</dbReference>
<name>A0A6C2CR92_9RHOO</name>
<feature type="transmembrane region" description="Helical" evidence="10">
    <location>
        <begin position="378"/>
        <end position="396"/>
    </location>
</feature>
<dbReference type="GO" id="GO:0030313">
    <property type="term" value="C:cell envelope"/>
    <property type="evidence" value="ECO:0007669"/>
    <property type="project" value="UniProtKB-SubCell"/>
</dbReference>
<reference evidence="12 13" key="1">
    <citation type="submission" date="2019-01" db="EMBL/GenBank/DDBJ databases">
        <title>Zoogloea oleivorans genome sequencing and assembly.</title>
        <authorList>
            <person name="Tancsics A."/>
            <person name="Farkas M."/>
            <person name="Kriszt B."/>
            <person name="Maroti G."/>
            <person name="Horvath B."/>
        </authorList>
    </citation>
    <scope>NUCLEOTIDE SEQUENCE [LARGE SCALE GENOMIC DNA]</scope>
    <source>
        <strain evidence="12 13">Buc</strain>
    </source>
</reference>
<dbReference type="Gene3D" id="2.40.30.170">
    <property type="match status" value="1"/>
</dbReference>
<protein>
    <submittedName>
        <fullName evidence="12">HlyD family efflux transporter periplasmic adaptor subunit</fullName>
    </submittedName>
</protein>
<dbReference type="Pfam" id="PF02163">
    <property type="entry name" value="Peptidase_M50"/>
    <property type="match status" value="1"/>
</dbReference>
<dbReference type="InterPro" id="IPR050465">
    <property type="entry name" value="UPF0194_transport"/>
</dbReference>
<evidence type="ECO:0000256" key="10">
    <source>
        <dbReference type="SAM" id="Phobius"/>
    </source>
</evidence>
<dbReference type="GO" id="GO:0006508">
    <property type="term" value="P:proteolysis"/>
    <property type="evidence" value="ECO:0007669"/>
    <property type="project" value="InterPro"/>
</dbReference>
<organism evidence="12 13">
    <name type="scientific">Zoogloea oleivorans</name>
    <dbReference type="NCBI Taxonomy" id="1552750"/>
    <lineage>
        <taxon>Bacteria</taxon>
        <taxon>Pseudomonadati</taxon>
        <taxon>Pseudomonadota</taxon>
        <taxon>Betaproteobacteria</taxon>
        <taxon>Rhodocyclales</taxon>
        <taxon>Zoogloeaceae</taxon>
        <taxon>Zoogloea</taxon>
    </lineage>
</organism>
<feature type="domain" description="Peptidase M50" evidence="11">
    <location>
        <begin position="186"/>
        <end position="263"/>
    </location>
</feature>
<comment type="similarity">
    <text evidence="4">Belongs to the peptidase M50B family.</text>
</comment>
<evidence type="ECO:0000256" key="8">
    <source>
        <dbReference type="ARBA" id="ARBA00023136"/>
    </source>
</evidence>
<dbReference type="InterPro" id="IPR008915">
    <property type="entry name" value="Peptidase_M50"/>
</dbReference>
<dbReference type="PANTHER" id="PTHR32347">
    <property type="entry name" value="EFFLUX SYSTEM COMPONENT YKNX-RELATED"/>
    <property type="match status" value="1"/>
</dbReference>
<keyword evidence="6 10" id="KW-1133">Transmembrane helix</keyword>
<dbReference type="EMBL" id="SDKK01000010">
    <property type="protein sequence ID" value="TYC56640.1"/>
    <property type="molecule type" value="Genomic_DNA"/>
</dbReference>
<evidence type="ECO:0000313" key="13">
    <source>
        <dbReference type="Proteomes" id="UP000389128"/>
    </source>
</evidence>
<evidence type="ECO:0000259" key="11">
    <source>
        <dbReference type="Pfam" id="PF02163"/>
    </source>
</evidence>
<evidence type="ECO:0000313" key="12">
    <source>
        <dbReference type="EMBL" id="TYC56640.1"/>
    </source>
</evidence>
<keyword evidence="7" id="KW-0175">Coiled coil</keyword>
<dbReference type="RefSeq" id="WP_148579378.1">
    <property type="nucleotide sequence ID" value="NZ_SDKK01000010.1"/>
</dbReference>
<evidence type="ECO:0000256" key="3">
    <source>
        <dbReference type="ARBA" id="ARBA00004196"/>
    </source>
</evidence>
<comment type="caution">
    <text evidence="12">The sequence shown here is derived from an EMBL/GenBank/DDBJ whole genome shotgun (WGS) entry which is preliminary data.</text>
</comment>
<feature type="transmembrane region" description="Helical" evidence="10">
    <location>
        <begin position="142"/>
        <end position="162"/>
    </location>
</feature>
<sequence>MTPLLPPLREELRLLPAAANGDGSPAWMIHDPVCNRFYRIGWLDFEMLARWGLGSPTAVVQSIQSETTLAPDSSDLEALTRFLERHSLLRIATQAGVRSLTERAARQQESPFTWLLHHYLFFRLPLARPQDWLGRIAPRLDWLYQPATAVLIALLSLAGLLLAGRQWDSFRTSFVDNLSTGGLIGFALALTCAKALHEFGHALTATRYGVRVAHMGVALVVLWPMLYTDTSESWKLANPRQRLAIASAGMLAELALAGLATLAWSLVPDGPLRSALFFLATTSWVLTLAVNASPFMRFDGYFILADLLDMPNLHERAGNLARSWLRRHIAGLAEPWPERLPPGQHAGLIVFALVTWLYRLGVFIGIAVAVYYMFFKALGILLFLVEIGWFVVRPLMAEMREWRSRHQDIPTSRKRGALIAAFILILAGLIPWPGSLAGAGWLHAEHQHTVHAPLAGRLVRMATAGQVELGQVLFEVESPELVLSARRADGQRESSERELAGLSGLADGEQRRAQLQGQHDKYAAEASAFRDEAARLQLVAPFKGQLLDVDAGLAPGVWVAPRQALAVVIDPTRWIVEAFIPEADVDRIRPGDAARFHPAGQPFGILHGKVVEVDSTRSTSLPHPALDATAGGPIPTLPNQQQGPAAGRTPRESLYRVRILVDESPALQRITVGEVRIAGEARAWLPTAMNRILAVGVRELGF</sequence>
<dbReference type="AlphaFoldDB" id="A0A6C2CR92"/>
<dbReference type="Proteomes" id="UP000389128">
    <property type="component" value="Unassembled WGS sequence"/>
</dbReference>
<dbReference type="GO" id="GO:0016020">
    <property type="term" value="C:membrane"/>
    <property type="evidence" value="ECO:0007669"/>
    <property type="project" value="UniProtKB-SubCell"/>
</dbReference>
<evidence type="ECO:0000256" key="9">
    <source>
        <dbReference type="SAM" id="MobiDB-lite"/>
    </source>
</evidence>
<evidence type="ECO:0000256" key="7">
    <source>
        <dbReference type="ARBA" id="ARBA00023054"/>
    </source>
</evidence>
<keyword evidence="8 10" id="KW-0472">Membrane</keyword>
<feature type="transmembrane region" description="Helical" evidence="10">
    <location>
        <begin position="243"/>
        <end position="266"/>
    </location>
</feature>
<comment type="cofactor">
    <cofactor evidence="1">
        <name>Zn(2+)</name>
        <dbReference type="ChEBI" id="CHEBI:29105"/>
    </cofactor>
</comment>
<feature type="region of interest" description="Disordered" evidence="9">
    <location>
        <begin position="617"/>
        <end position="650"/>
    </location>
</feature>